<feature type="domain" description="ABC transmembrane type-1" evidence="8">
    <location>
        <begin position="73"/>
        <end position="276"/>
    </location>
</feature>
<dbReference type="PANTHER" id="PTHR43744">
    <property type="entry name" value="ABC TRANSPORTER PERMEASE PROTEIN MG189-RELATED-RELATED"/>
    <property type="match status" value="1"/>
</dbReference>
<name>A0ABQ1ZV24_9BACL</name>
<feature type="transmembrane region" description="Helical" evidence="7">
    <location>
        <begin position="181"/>
        <end position="206"/>
    </location>
</feature>
<keyword evidence="4 7" id="KW-0812">Transmembrane</keyword>
<organism evidence="9 10">
    <name type="scientific">Saccharibacillus endophyticus</name>
    <dbReference type="NCBI Taxonomy" id="2060666"/>
    <lineage>
        <taxon>Bacteria</taxon>
        <taxon>Bacillati</taxon>
        <taxon>Bacillota</taxon>
        <taxon>Bacilli</taxon>
        <taxon>Bacillales</taxon>
        <taxon>Paenibacillaceae</taxon>
        <taxon>Saccharibacillus</taxon>
    </lineage>
</organism>
<evidence type="ECO:0000256" key="5">
    <source>
        <dbReference type="ARBA" id="ARBA00022989"/>
    </source>
</evidence>
<sequence>MRSTKGERTFYLFNYVLLTLAGILCLLPLLHLASLSLSGKNAVLSGFVSLWPQEITFESYQLLFEGTPILRSLGNSMLITVVGVALSMIVTICAAYPLARREFYGRRWISLAIVFTMLFTGGLIPTYLVVSSLGLVNNYGSLWLPALVSTYNMLIMRSFFENIPEELVEAARIDGSGEWRLLLRIVLPLSLPVLATIGLFYAVYYWNSFFNVMIYINSPEKLNLTVLIQQMVRSQSVLQEINAMDTQQVSNITPEGIKAAGIMVMILPMLVVYPLLQKYFVKGVTLGAIKG</sequence>
<reference evidence="10" key="1">
    <citation type="journal article" date="2019" name="Int. J. Syst. Evol. Microbiol.">
        <title>The Global Catalogue of Microorganisms (GCM) 10K type strain sequencing project: providing services to taxonomists for standard genome sequencing and annotation.</title>
        <authorList>
            <consortium name="The Broad Institute Genomics Platform"/>
            <consortium name="The Broad Institute Genome Sequencing Center for Infectious Disease"/>
            <person name="Wu L."/>
            <person name="Ma J."/>
        </authorList>
    </citation>
    <scope>NUCLEOTIDE SEQUENCE [LARGE SCALE GENOMIC DNA]</scope>
    <source>
        <strain evidence="10">CCM 8702</strain>
    </source>
</reference>
<evidence type="ECO:0000256" key="4">
    <source>
        <dbReference type="ARBA" id="ARBA00022692"/>
    </source>
</evidence>
<dbReference type="PROSITE" id="PS50928">
    <property type="entry name" value="ABC_TM1"/>
    <property type="match status" value="1"/>
</dbReference>
<feature type="transmembrane region" description="Helical" evidence="7">
    <location>
        <begin position="142"/>
        <end position="160"/>
    </location>
</feature>
<evidence type="ECO:0000256" key="3">
    <source>
        <dbReference type="ARBA" id="ARBA00022475"/>
    </source>
</evidence>
<feature type="transmembrane region" description="Helical" evidence="7">
    <location>
        <begin position="77"/>
        <end position="96"/>
    </location>
</feature>
<gene>
    <name evidence="9" type="ORF">GCM10007362_23100</name>
</gene>
<feature type="transmembrane region" description="Helical" evidence="7">
    <location>
        <begin position="257"/>
        <end position="276"/>
    </location>
</feature>
<evidence type="ECO:0000313" key="10">
    <source>
        <dbReference type="Proteomes" id="UP000605427"/>
    </source>
</evidence>
<dbReference type="InterPro" id="IPR000515">
    <property type="entry name" value="MetI-like"/>
</dbReference>
<protein>
    <submittedName>
        <fullName evidence="9">ABC transporter permease</fullName>
    </submittedName>
</protein>
<comment type="similarity">
    <text evidence="7">Belongs to the binding-protein-dependent transport system permease family.</text>
</comment>
<accession>A0ABQ1ZV24</accession>
<comment type="caution">
    <text evidence="9">The sequence shown here is derived from an EMBL/GenBank/DDBJ whole genome shotgun (WGS) entry which is preliminary data.</text>
</comment>
<keyword evidence="2 7" id="KW-0813">Transport</keyword>
<dbReference type="Pfam" id="PF00528">
    <property type="entry name" value="BPD_transp_1"/>
    <property type="match status" value="1"/>
</dbReference>
<keyword evidence="5 7" id="KW-1133">Transmembrane helix</keyword>
<evidence type="ECO:0000256" key="7">
    <source>
        <dbReference type="RuleBase" id="RU363032"/>
    </source>
</evidence>
<keyword evidence="3" id="KW-1003">Cell membrane</keyword>
<keyword evidence="6 7" id="KW-0472">Membrane</keyword>
<dbReference type="CDD" id="cd06261">
    <property type="entry name" value="TM_PBP2"/>
    <property type="match status" value="1"/>
</dbReference>
<feature type="transmembrane region" description="Helical" evidence="7">
    <location>
        <begin position="12"/>
        <end position="33"/>
    </location>
</feature>
<dbReference type="EMBL" id="BMDD01000002">
    <property type="protein sequence ID" value="GGH78184.1"/>
    <property type="molecule type" value="Genomic_DNA"/>
</dbReference>
<evidence type="ECO:0000256" key="1">
    <source>
        <dbReference type="ARBA" id="ARBA00004651"/>
    </source>
</evidence>
<dbReference type="InterPro" id="IPR035906">
    <property type="entry name" value="MetI-like_sf"/>
</dbReference>
<evidence type="ECO:0000313" key="9">
    <source>
        <dbReference type="EMBL" id="GGH78184.1"/>
    </source>
</evidence>
<keyword evidence="10" id="KW-1185">Reference proteome</keyword>
<dbReference type="PANTHER" id="PTHR43744:SF9">
    <property type="entry name" value="POLYGALACTURONAN_RHAMNOGALACTURONAN TRANSPORT SYSTEM PERMEASE PROTEIN YTCP"/>
    <property type="match status" value="1"/>
</dbReference>
<evidence type="ECO:0000259" key="8">
    <source>
        <dbReference type="PROSITE" id="PS50928"/>
    </source>
</evidence>
<evidence type="ECO:0000256" key="2">
    <source>
        <dbReference type="ARBA" id="ARBA00022448"/>
    </source>
</evidence>
<dbReference type="SUPFAM" id="SSF161098">
    <property type="entry name" value="MetI-like"/>
    <property type="match status" value="1"/>
</dbReference>
<comment type="subcellular location">
    <subcellularLocation>
        <location evidence="1 7">Cell membrane</location>
        <topology evidence="1 7">Multi-pass membrane protein</topology>
    </subcellularLocation>
</comment>
<evidence type="ECO:0000256" key="6">
    <source>
        <dbReference type="ARBA" id="ARBA00023136"/>
    </source>
</evidence>
<feature type="transmembrane region" description="Helical" evidence="7">
    <location>
        <begin position="108"/>
        <end position="130"/>
    </location>
</feature>
<dbReference type="RefSeq" id="WP_172247349.1">
    <property type="nucleotide sequence ID" value="NZ_BMDD01000002.1"/>
</dbReference>
<dbReference type="Gene3D" id="1.10.3720.10">
    <property type="entry name" value="MetI-like"/>
    <property type="match status" value="1"/>
</dbReference>
<dbReference type="Proteomes" id="UP000605427">
    <property type="component" value="Unassembled WGS sequence"/>
</dbReference>
<proteinExistence type="inferred from homology"/>